<evidence type="ECO:0000256" key="1">
    <source>
        <dbReference type="SAM" id="MobiDB-lite"/>
    </source>
</evidence>
<feature type="non-terminal residue" evidence="2">
    <location>
        <position position="1"/>
    </location>
</feature>
<dbReference type="EMBL" id="MCBS01013439">
    <property type="protein sequence ID" value="RKF84237.1"/>
    <property type="molecule type" value="Genomic_DNA"/>
</dbReference>
<protein>
    <submittedName>
        <fullName evidence="2">Uncharacterized protein</fullName>
    </submittedName>
</protein>
<accession>A0A420JBW9</accession>
<dbReference type="AlphaFoldDB" id="A0A420JBW9"/>
<proteinExistence type="predicted"/>
<evidence type="ECO:0000313" key="2">
    <source>
        <dbReference type="EMBL" id="RKF84237.1"/>
    </source>
</evidence>
<dbReference type="Proteomes" id="UP000285326">
    <property type="component" value="Unassembled WGS sequence"/>
</dbReference>
<comment type="caution">
    <text evidence="2">The sequence shown here is derived from an EMBL/GenBank/DDBJ whole genome shotgun (WGS) entry which is preliminary data.</text>
</comment>
<name>A0A420JBW9_9PEZI</name>
<reference evidence="2 3" key="1">
    <citation type="journal article" date="2018" name="BMC Genomics">
        <title>Comparative genome analyses reveal sequence features reflecting distinct modes of host-adaptation between dicot and monocot powdery mildew.</title>
        <authorList>
            <person name="Wu Y."/>
            <person name="Ma X."/>
            <person name="Pan Z."/>
            <person name="Kale S.D."/>
            <person name="Song Y."/>
            <person name="King H."/>
            <person name="Zhang Q."/>
            <person name="Presley C."/>
            <person name="Deng X."/>
            <person name="Wei C.I."/>
            <person name="Xiao S."/>
        </authorList>
    </citation>
    <scope>NUCLEOTIDE SEQUENCE [LARGE SCALE GENOMIC DNA]</scope>
    <source>
        <strain evidence="2">UMSG1</strain>
    </source>
</reference>
<feature type="region of interest" description="Disordered" evidence="1">
    <location>
        <begin position="33"/>
        <end position="88"/>
    </location>
</feature>
<sequence length="88" mass="9583">TATTGYSTNFRSPNPRGIAEQYISVLIPELLPKSPSPAVPSIPDEQLPRQSLEQDGLMVSPDTIDRQGSYDESDNTDSVISVHSEHSD</sequence>
<gene>
    <name evidence="2" type="ORF">GcM1_134002</name>
</gene>
<evidence type="ECO:0000313" key="3">
    <source>
        <dbReference type="Proteomes" id="UP000285326"/>
    </source>
</evidence>
<organism evidence="2 3">
    <name type="scientific">Golovinomyces cichoracearum</name>
    <dbReference type="NCBI Taxonomy" id="62708"/>
    <lineage>
        <taxon>Eukaryota</taxon>
        <taxon>Fungi</taxon>
        <taxon>Dikarya</taxon>
        <taxon>Ascomycota</taxon>
        <taxon>Pezizomycotina</taxon>
        <taxon>Leotiomycetes</taxon>
        <taxon>Erysiphales</taxon>
        <taxon>Erysiphaceae</taxon>
        <taxon>Golovinomyces</taxon>
    </lineage>
</organism>